<comment type="similarity">
    <text evidence="1 4">Belongs to the EF-1-beta/EF-1-delta family.</text>
</comment>
<dbReference type="GO" id="GO:0005085">
    <property type="term" value="F:guanyl-nucleotide exchange factor activity"/>
    <property type="evidence" value="ECO:0007669"/>
    <property type="project" value="TreeGrafter"/>
</dbReference>
<organism evidence="9 10">
    <name type="scientific">Nephila pilipes</name>
    <name type="common">Giant wood spider</name>
    <name type="synonym">Nephila maculata</name>
    <dbReference type="NCBI Taxonomy" id="299642"/>
    <lineage>
        <taxon>Eukaryota</taxon>
        <taxon>Metazoa</taxon>
        <taxon>Ecdysozoa</taxon>
        <taxon>Arthropoda</taxon>
        <taxon>Chelicerata</taxon>
        <taxon>Arachnida</taxon>
        <taxon>Araneae</taxon>
        <taxon>Araneomorphae</taxon>
        <taxon>Entelegynae</taxon>
        <taxon>Araneoidea</taxon>
        <taxon>Nephilidae</taxon>
        <taxon>Nephila</taxon>
    </lineage>
</organism>
<sequence>MPLNGILPLAALQRESVWVDAAQYQDAERQFQEARAQARFNNPANENQRKNPHSFKNHQVQGNVKVVNTAKPSSSLASEIAQARQKIQNFLKSGDYESDLLNRVHTLEVEKDEMKQRLIEMSKKMEEMSKKLDELTVNSGLKIKADQNQYGHLKQNKPSVNGPAEDDDDIDLFGSDEETEEDKRIKEERLKAYENRKAKKPALVAKSSVVLDVKPWSDETDMKELEIAVRKIAIDGLSWGASKLVPLAYGIRKLQIVAIVEDDKVSVDGLQESIEEIEDLVQSVDIAAFNKL</sequence>
<reference evidence="9" key="1">
    <citation type="submission" date="2020-08" db="EMBL/GenBank/DDBJ databases">
        <title>Multicomponent nature underlies the extraordinary mechanical properties of spider dragline silk.</title>
        <authorList>
            <person name="Kono N."/>
            <person name="Nakamura H."/>
            <person name="Mori M."/>
            <person name="Yoshida Y."/>
            <person name="Ohtoshi R."/>
            <person name="Malay A.D."/>
            <person name="Moran D.A.P."/>
            <person name="Tomita M."/>
            <person name="Numata K."/>
            <person name="Arakawa K."/>
        </authorList>
    </citation>
    <scope>NUCLEOTIDE SEQUENCE</scope>
</reference>
<dbReference type="Pfam" id="PF10587">
    <property type="entry name" value="EF-1_beta_acid"/>
    <property type="match status" value="1"/>
</dbReference>
<evidence type="ECO:0000256" key="6">
    <source>
        <dbReference type="SAM" id="MobiDB-lite"/>
    </source>
</evidence>
<comment type="caution">
    <text evidence="9">The sequence shown here is derived from an EMBL/GenBank/DDBJ whole genome shotgun (WGS) entry which is preliminary data.</text>
</comment>
<feature type="domain" description="Translation elongation factor EF1B beta/delta subunit guanine nucleotide exchange" evidence="7">
    <location>
        <begin position="206"/>
        <end position="292"/>
    </location>
</feature>
<dbReference type="Proteomes" id="UP000887013">
    <property type="component" value="Unassembled WGS sequence"/>
</dbReference>
<evidence type="ECO:0000256" key="5">
    <source>
        <dbReference type="SAM" id="Coils"/>
    </source>
</evidence>
<evidence type="ECO:0000256" key="4">
    <source>
        <dbReference type="RuleBase" id="RU003791"/>
    </source>
</evidence>
<dbReference type="PANTHER" id="PTHR11595:SF26">
    <property type="entry name" value="ELONGATION FACTOR 1-DELTA"/>
    <property type="match status" value="1"/>
</dbReference>
<dbReference type="InterPro" id="IPR018940">
    <property type="entry name" value="EF-1_beta_acid_region_euk"/>
</dbReference>
<feature type="region of interest" description="Disordered" evidence="6">
    <location>
        <begin position="148"/>
        <end position="183"/>
    </location>
</feature>
<dbReference type="GO" id="GO:0005853">
    <property type="term" value="C:eukaryotic translation elongation factor 1 complex"/>
    <property type="evidence" value="ECO:0007669"/>
    <property type="project" value="InterPro"/>
</dbReference>
<dbReference type="Gene3D" id="3.30.70.60">
    <property type="match status" value="1"/>
</dbReference>
<evidence type="ECO:0000256" key="2">
    <source>
        <dbReference type="ARBA" id="ARBA00022768"/>
    </source>
</evidence>
<dbReference type="PROSITE" id="PS00825">
    <property type="entry name" value="EF1BD_2"/>
    <property type="match status" value="1"/>
</dbReference>
<evidence type="ECO:0000259" key="8">
    <source>
        <dbReference type="SMART" id="SM01182"/>
    </source>
</evidence>
<dbReference type="SMART" id="SM00888">
    <property type="entry name" value="EF1_GNE"/>
    <property type="match status" value="1"/>
</dbReference>
<evidence type="ECO:0000256" key="1">
    <source>
        <dbReference type="ARBA" id="ARBA00007411"/>
    </source>
</evidence>
<evidence type="ECO:0000256" key="3">
    <source>
        <dbReference type="ARBA" id="ARBA00022917"/>
    </source>
</evidence>
<dbReference type="InterPro" id="IPR014038">
    <property type="entry name" value="EF1B_bsu/dsu_GNE"/>
</dbReference>
<keyword evidence="5" id="KW-0175">Coiled coil</keyword>
<dbReference type="CDD" id="cd00292">
    <property type="entry name" value="EF1B"/>
    <property type="match status" value="1"/>
</dbReference>
<dbReference type="SMART" id="SM01182">
    <property type="entry name" value="EF-1_beta_acid"/>
    <property type="match status" value="1"/>
</dbReference>
<protein>
    <submittedName>
        <fullName evidence="9">Elongation factor 1-beta</fullName>
    </submittedName>
</protein>
<dbReference type="PANTHER" id="PTHR11595">
    <property type="entry name" value="EF-HAND AND COILED-COIL DOMAIN-CONTAINING FAMILY MEMBER"/>
    <property type="match status" value="1"/>
</dbReference>
<dbReference type="GO" id="GO:0005829">
    <property type="term" value="C:cytosol"/>
    <property type="evidence" value="ECO:0007669"/>
    <property type="project" value="TreeGrafter"/>
</dbReference>
<keyword evidence="3 4" id="KW-0648">Protein biosynthesis</keyword>
<proteinExistence type="inferred from homology"/>
<feature type="domain" description="Elongation factor 1 beta central acidic region eukaryote" evidence="8">
    <location>
        <begin position="172"/>
        <end position="197"/>
    </location>
</feature>
<gene>
    <name evidence="9" type="ORF">NPIL_385381</name>
</gene>
<evidence type="ECO:0000313" key="9">
    <source>
        <dbReference type="EMBL" id="GFU24959.1"/>
    </source>
</evidence>
<dbReference type="InterPro" id="IPR014717">
    <property type="entry name" value="Transl_elong_EF1B/ribsomal_bS6"/>
</dbReference>
<dbReference type="PROSITE" id="PS00824">
    <property type="entry name" value="EF1BD_1"/>
    <property type="match status" value="1"/>
</dbReference>
<dbReference type="FunFam" id="3.30.70.60:FF:000001">
    <property type="entry name" value="Elongation factor 1-beta 1 like"/>
    <property type="match status" value="1"/>
</dbReference>
<dbReference type="GO" id="GO:0003746">
    <property type="term" value="F:translation elongation factor activity"/>
    <property type="evidence" value="ECO:0007669"/>
    <property type="project" value="UniProtKB-KW"/>
</dbReference>
<keyword evidence="2 4" id="KW-0251">Elongation factor</keyword>
<dbReference type="AlphaFoldDB" id="A0A8X6QL81"/>
<dbReference type="EMBL" id="BMAW01128308">
    <property type="protein sequence ID" value="GFU24959.1"/>
    <property type="molecule type" value="Genomic_DNA"/>
</dbReference>
<dbReference type="InterPro" id="IPR001326">
    <property type="entry name" value="Transl_elong_EF1B_B/D_CS"/>
</dbReference>
<dbReference type="Pfam" id="PF00736">
    <property type="entry name" value="EF1_GNE"/>
    <property type="match status" value="1"/>
</dbReference>
<dbReference type="OrthoDB" id="331763at2759"/>
<evidence type="ECO:0000259" key="7">
    <source>
        <dbReference type="SMART" id="SM00888"/>
    </source>
</evidence>
<accession>A0A8X6QL81</accession>
<feature type="coiled-coil region" evidence="5">
    <location>
        <begin position="97"/>
        <end position="138"/>
    </location>
</feature>
<name>A0A8X6QL81_NEPPI</name>
<dbReference type="InterPro" id="IPR049720">
    <property type="entry name" value="EF1B_bsu/dsu"/>
</dbReference>
<feature type="compositionally biased region" description="Acidic residues" evidence="6">
    <location>
        <begin position="164"/>
        <end position="180"/>
    </location>
</feature>
<dbReference type="SUPFAM" id="SSF54984">
    <property type="entry name" value="eEF-1beta-like"/>
    <property type="match status" value="1"/>
</dbReference>
<dbReference type="InterPro" id="IPR036219">
    <property type="entry name" value="eEF-1beta-like_sf"/>
</dbReference>
<keyword evidence="10" id="KW-1185">Reference proteome</keyword>
<evidence type="ECO:0000313" key="10">
    <source>
        <dbReference type="Proteomes" id="UP000887013"/>
    </source>
</evidence>